<sequence>MSIQQRSKSAPQLAVSLAFQNTCDSRIPSPLHRKQQSFVHSPITSPSTLRPRDEPFALPGFFPSYMSPLKENDDDERWNWLRGDEEEDVESVYTASEEDPTVPPTPVEYDESENPDRVIQREDKLGILRLPAQATA</sequence>
<evidence type="ECO:0000313" key="1">
    <source>
        <dbReference type="EMBL" id="KAF9651824.1"/>
    </source>
</evidence>
<dbReference type="EMBL" id="MU117972">
    <property type="protein sequence ID" value="KAF9651824.1"/>
    <property type="molecule type" value="Genomic_DNA"/>
</dbReference>
<name>A0ACB6ZQM3_THEGA</name>
<reference evidence="1" key="2">
    <citation type="journal article" date="2020" name="Nat. Commun.">
        <title>Large-scale genome sequencing of mycorrhizal fungi provides insights into the early evolution of symbiotic traits.</title>
        <authorList>
            <person name="Miyauchi S."/>
            <person name="Kiss E."/>
            <person name="Kuo A."/>
            <person name="Drula E."/>
            <person name="Kohler A."/>
            <person name="Sanchez-Garcia M."/>
            <person name="Morin E."/>
            <person name="Andreopoulos B."/>
            <person name="Barry K.W."/>
            <person name="Bonito G."/>
            <person name="Buee M."/>
            <person name="Carver A."/>
            <person name="Chen C."/>
            <person name="Cichocki N."/>
            <person name="Clum A."/>
            <person name="Culley D."/>
            <person name="Crous P.W."/>
            <person name="Fauchery L."/>
            <person name="Girlanda M."/>
            <person name="Hayes R.D."/>
            <person name="Keri Z."/>
            <person name="LaButti K."/>
            <person name="Lipzen A."/>
            <person name="Lombard V."/>
            <person name="Magnuson J."/>
            <person name="Maillard F."/>
            <person name="Murat C."/>
            <person name="Nolan M."/>
            <person name="Ohm R.A."/>
            <person name="Pangilinan J."/>
            <person name="Pereira M.F."/>
            <person name="Perotto S."/>
            <person name="Peter M."/>
            <person name="Pfister S."/>
            <person name="Riley R."/>
            <person name="Sitrit Y."/>
            <person name="Stielow J.B."/>
            <person name="Szollosi G."/>
            <person name="Zifcakova L."/>
            <person name="Stursova M."/>
            <person name="Spatafora J.W."/>
            <person name="Tedersoo L."/>
            <person name="Vaario L.M."/>
            <person name="Yamada A."/>
            <person name="Yan M."/>
            <person name="Wang P."/>
            <person name="Xu J."/>
            <person name="Bruns T."/>
            <person name="Baldrian P."/>
            <person name="Vilgalys R."/>
            <person name="Dunand C."/>
            <person name="Henrissat B."/>
            <person name="Grigoriev I.V."/>
            <person name="Hibbett D."/>
            <person name="Nagy L.G."/>
            <person name="Martin F.M."/>
        </authorList>
    </citation>
    <scope>NUCLEOTIDE SEQUENCE</scope>
    <source>
        <strain evidence="1">P2</strain>
    </source>
</reference>
<organism evidence="1 2">
    <name type="scientific">Thelephora ganbajun</name>
    <name type="common">Ganba fungus</name>
    <dbReference type="NCBI Taxonomy" id="370292"/>
    <lineage>
        <taxon>Eukaryota</taxon>
        <taxon>Fungi</taxon>
        <taxon>Dikarya</taxon>
        <taxon>Basidiomycota</taxon>
        <taxon>Agaricomycotina</taxon>
        <taxon>Agaricomycetes</taxon>
        <taxon>Thelephorales</taxon>
        <taxon>Thelephoraceae</taxon>
        <taxon>Thelephora</taxon>
    </lineage>
</organism>
<comment type="caution">
    <text evidence="1">The sequence shown here is derived from an EMBL/GenBank/DDBJ whole genome shotgun (WGS) entry which is preliminary data.</text>
</comment>
<proteinExistence type="predicted"/>
<evidence type="ECO:0000313" key="2">
    <source>
        <dbReference type="Proteomes" id="UP000886501"/>
    </source>
</evidence>
<reference evidence="1" key="1">
    <citation type="submission" date="2019-10" db="EMBL/GenBank/DDBJ databases">
        <authorList>
            <consortium name="DOE Joint Genome Institute"/>
            <person name="Kuo A."/>
            <person name="Miyauchi S."/>
            <person name="Kiss E."/>
            <person name="Drula E."/>
            <person name="Kohler A."/>
            <person name="Sanchez-Garcia M."/>
            <person name="Andreopoulos B."/>
            <person name="Barry K.W."/>
            <person name="Bonito G."/>
            <person name="Buee M."/>
            <person name="Carver A."/>
            <person name="Chen C."/>
            <person name="Cichocki N."/>
            <person name="Clum A."/>
            <person name="Culley D."/>
            <person name="Crous P.W."/>
            <person name="Fauchery L."/>
            <person name="Girlanda M."/>
            <person name="Hayes R."/>
            <person name="Keri Z."/>
            <person name="Labutti K."/>
            <person name="Lipzen A."/>
            <person name="Lombard V."/>
            <person name="Magnuson J."/>
            <person name="Maillard F."/>
            <person name="Morin E."/>
            <person name="Murat C."/>
            <person name="Nolan M."/>
            <person name="Ohm R."/>
            <person name="Pangilinan J."/>
            <person name="Pereira M."/>
            <person name="Perotto S."/>
            <person name="Peter M."/>
            <person name="Riley R."/>
            <person name="Sitrit Y."/>
            <person name="Stielow B."/>
            <person name="Szollosi G."/>
            <person name="Zifcakova L."/>
            <person name="Stursova M."/>
            <person name="Spatafora J.W."/>
            <person name="Tedersoo L."/>
            <person name="Vaario L.-M."/>
            <person name="Yamada A."/>
            <person name="Yan M."/>
            <person name="Wang P."/>
            <person name="Xu J."/>
            <person name="Bruns T."/>
            <person name="Baldrian P."/>
            <person name="Vilgalys R."/>
            <person name="Henrissat B."/>
            <person name="Grigoriev I.V."/>
            <person name="Hibbett D."/>
            <person name="Nagy L.G."/>
            <person name="Martin F.M."/>
        </authorList>
    </citation>
    <scope>NUCLEOTIDE SEQUENCE</scope>
    <source>
        <strain evidence="1">P2</strain>
    </source>
</reference>
<keyword evidence="2" id="KW-1185">Reference proteome</keyword>
<gene>
    <name evidence="1" type="ORF">BDM02DRAFT_421501</name>
</gene>
<dbReference type="Proteomes" id="UP000886501">
    <property type="component" value="Unassembled WGS sequence"/>
</dbReference>
<protein>
    <submittedName>
        <fullName evidence="1">Uncharacterized protein</fullName>
    </submittedName>
</protein>
<accession>A0ACB6ZQM3</accession>